<feature type="region of interest" description="Disordered" evidence="1">
    <location>
        <begin position="816"/>
        <end position="868"/>
    </location>
</feature>
<feature type="domain" description="Arf3-interacting protein 1 N-terminal" evidence="2">
    <location>
        <begin position="31"/>
        <end position="167"/>
    </location>
</feature>
<organism evidence="3 4">
    <name type="scientific">Kluyveromyces marxianus</name>
    <name type="common">Yeast</name>
    <name type="synonym">Candida kefyr</name>
    <dbReference type="NCBI Taxonomy" id="4911"/>
    <lineage>
        <taxon>Eukaryota</taxon>
        <taxon>Fungi</taxon>
        <taxon>Dikarya</taxon>
        <taxon>Ascomycota</taxon>
        <taxon>Saccharomycotina</taxon>
        <taxon>Saccharomycetes</taxon>
        <taxon>Saccharomycetales</taxon>
        <taxon>Saccharomycetaceae</taxon>
        <taxon>Kluyveromyces</taxon>
    </lineage>
</organism>
<protein>
    <submittedName>
        <fullName evidence="3">ARF3-interacting protein 1</fullName>
    </submittedName>
</protein>
<proteinExistence type="predicted"/>
<reference evidence="3 4" key="1">
    <citation type="submission" date="2016-03" db="EMBL/GenBank/DDBJ databases">
        <title>How can Kluyveromyces marxianus grow so fast - potential evolutionary course in Saccharomyces Complex revealed by comparative genomics.</title>
        <authorList>
            <person name="Mo W."/>
            <person name="Lu W."/>
            <person name="Yang X."/>
            <person name="Qi J."/>
            <person name="Lv H."/>
        </authorList>
    </citation>
    <scope>NUCLEOTIDE SEQUENCE [LARGE SCALE GENOMIC DNA]</scope>
    <source>
        <strain evidence="3 4">FIM1</strain>
    </source>
</reference>
<dbReference type="Proteomes" id="UP000422736">
    <property type="component" value="Chromosome 2"/>
</dbReference>
<feature type="compositionally biased region" description="Polar residues" evidence="1">
    <location>
        <begin position="826"/>
        <end position="837"/>
    </location>
</feature>
<feature type="region of interest" description="Disordered" evidence="1">
    <location>
        <begin position="1"/>
        <end position="25"/>
    </location>
</feature>
<feature type="compositionally biased region" description="Low complexity" evidence="1">
    <location>
        <begin position="816"/>
        <end position="825"/>
    </location>
</feature>
<dbReference type="PANTHER" id="PTHR28245:SF1">
    <property type="entry name" value="ARF3-INTERACTING PROTEIN 1"/>
    <property type="match status" value="1"/>
</dbReference>
<dbReference type="InterPro" id="IPR012860">
    <property type="entry name" value="Afi1_N"/>
</dbReference>
<sequence length="921" mass="104814">MKPSYRVKNGLNSHLRQSQKEHAQSNPNVQFIVAAEFDNKSGPVIKHQYPKTIPGFRTVGNDSLGSHLASLMIPNSVENHPGKADFTVFVLYKYQNMYQLFPVSSNKDAEKALDAASIIEEEALDEEQEDSFPNGNLDSGLANNGKQTHEPPLFFLSVVNTLLDKNNDRGAYIKAIALGTTMTNFYTFKPLLTMVLDYYMSSNTNDVRILIDCFDMINSLDLSLVTRFHSNTILQSILNSINDEDITSKIFDPQDSSLPNILRVNELPRKDRYGNEIQFKKRVLQYKFSTFIPKVLPAYFTKIPLQIDLIKHDNIKIETNYNHSILKLLLRLIPMFKELNDSEYSWRLMINSTQSSKDELCQFVIALSNLINGFCSDYFDGSSICIFPYMEISIIDVFRENFTGEFTKGKFFSVAGVSNPIFQYQVDVWDYYYDMDTDILIKSKSLSPEEKNKVKTQGIRSIFSRYTSSQEQVNKQNRAKLHTKEGLMTIIINLLIKGQHDNETVLNTLKRASILQLLHLINNGRDGINGVEMTLKDQYIINYKDLIVFADIFEYNSLKVLNLLNNLELDISKIFWPNITNTYQIKKRLLLDLYKHLKQLHKFISVNKKNLGKFLNIAMNYPLVSAFDGINIAQDDLADLNIEKLLASERSSMKSIDSLYDGSAPNDTIDHFNTYKAFNLLLLPLFLNPQLEHDDSSFLGGLGPPAPLMRLSTGRNYNYQSDSSLSMISSIYETNDIMSHDVNYENSLIDDATTIFTTKSNIPDLSSLINKCRQMSIKILYRIQRHHIGRLIVNSKLNPLFRVTYQTAKQELFNSSDNTSTLNSNGHTLPQPNQYLPSTPPVSADAIKPRNSLRHSTASSPKLESSMKLSVSRRDLLKDLSLINVDSETNGLPALTNTPNRHDLLESLAKLEISPKQQNNL</sequence>
<dbReference type="Pfam" id="PF08616">
    <property type="entry name" value="SPA"/>
    <property type="match status" value="1"/>
</dbReference>
<name>A0ABX6ER24_KLUMA</name>
<evidence type="ECO:0000313" key="4">
    <source>
        <dbReference type="Proteomes" id="UP000422736"/>
    </source>
</evidence>
<keyword evidence="4" id="KW-1185">Reference proteome</keyword>
<dbReference type="Pfam" id="PF07792">
    <property type="entry name" value="Afi1"/>
    <property type="match status" value="1"/>
</dbReference>
<gene>
    <name evidence="3" type="primary">AFI1</name>
    <name evidence="3" type="ORF">FIM1_1450</name>
</gene>
<dbReference type="PANTHER" id="PTHR28245">
    <property type="entry name" value="ARF3-INTERACTING PROTEIN 1"/>
    <property type="match status" value="1"/>
</dbReference>
<dbReference type="EMBL" id="CP015055">
    <property type="protein sequence ID" value="QGN14780.1"/>
    <property type="molecule type" value="Genomic_DNA"/>
</dbReference>
<evidence type="ECO:0000256" key="1">
    <source>
        <dbReference type="SAM" id="MobiDB-lite"/>
    </source>
</evidence>
<evidence type="ECO:0000313" key="3">
    <source>
        <dbReference type="EMBL" id="QGN14780.1"/>
    </source>
</evidence>
<evidence type="ECO:0000259" key="2">
    <source>
        <dbReference type="Pfam" id="PF07792"/>
    </source>
</evidence>
<dbReference type="InterPro" id="IPR052809">
    <property type="entry name" value="Actin_polarity_regulatory"/>
</dbReference>
<feature type="compositionally biased region" description="Polar residues" evidence="1">
    <location>
        <begin position="854"/>
        <end position="868"/>
    </location>
</feature>
<accession>A0ABX6ER24</accession>